<reference evidence="2 3" key="2">
    <citation type="journal article" date="2002" name="Mol. Microbiol.">
        <title>HF2: a double-stranded DNA tailed haloarchaeal virus with a mosaic genome.</title>
        <authorList>
            <person name="Tang S.L."/>
            <person name="Nuttall S."/>
            <person name="Ngui K."/>
            <person name="Fisher C."/>
            <person name="Lopez P."/>
            <person name="Dyall-Smith M."/>
        </authorList>
    </citation>
    <scope>NUCLEOTIDE SEQUENCE</scope>
</reference>
<keyword evidence="1" id="KW-1133">Transmembrane helix</keyword>
<dbReference type="RefSeq" id="YP_009725269.1">
    <property type="nucleotide sequence ID" value="NC_003345.2"/>
</dbReference>
<dbReference type="GeneID" id="43578432"/>
<dbReference type="KEGG" id="vg:43578432"/>
<feature type="transmembrane region" description="Helical" evidence="1">
    <location>
        <begin position="6"/>
        <end position="24"/>
    </location>
</feature>
<evidence type="ECO:0000313" key="2">
    <source>
        <dbReference type="EMBL" id="QHD55896.1"/>
    </source>
</evidence>
<proteinExistence type="predicted"/>
<sequence>MIPEIANTPPLVAWALGFFMALALKRGRVQQILDRFLPTDD</sequence>
<dbReference type="EMBL" id="AF222060">
    <property type="protein sequence ID" value="QHD55896.1"/>
    <property type="molecule type" value="Genomic_DNA"/>
</dbReference>
<evidence type="ECO:0000313" key="3">
    <source>
        <dbReference type="Proteomes" id="UP000000877"/>
    </source>
</evidence>
<name>A0A6B9PAD2_9CAUD</name>
<evidence type="ECO:0000256" key="1">
    <source>
        <dbReference type="SAM" id="Phobius"/>
    </source>
</evidence>
<keyword evidence="1" id="KW-0812">Transmembrane</keyword>
<dbReference type="Proteomes" id="UP000000877">
    <property type="component" value="Segment"/>
</dbReference>
<organism evidence="2 3">
    <name type="scientific">Halorubrum phage HF2</name>
    <dbReference type="NCBI Taxonomy" id="33771"/>
    <lineage>
        <taxon>Viruses</taxon>
        <taxon>Duplodnaviria</taxon>
        <taxon>Heunggongvirae</taxon>
        <taxon>Uroviricota</taxon>
        <taxon>Caudoviricetes</taxon>
        <taxon>Thumleimavirales</taxon>
        <taxon>Hafunaviridae</taxon>
        <taxon>Haloferacalesvirus</taxon>
        <taxon>Haloferacalesvirus HF2</taxon>
    </lineage>
</organism>
<gene>
    <name evidence="2" type="ORF">HrrHF2_470</name>
</gene>
<keyword evidence="1" id="KW-0472">Membrane</keyword>
<protein>
    <submittedName>
        <fullName evidence="2">Uncharacterized protein</fullName>
    </submittedName>
</protein>
<reference evidence="3" key="1">
    <citation type="journal article" date="1995" name="J. Virol.">
        <title>Halophage HF2: genome organization and replication strategy.</title>
        <authorList>
            <person name="Nuttall S.D."/>
            <person name="Dyall-Smith M.L."/>
        </authorList>
    </citation>
    <scope>NUCLEOTIDE SEQUENCE [LARGE SCALE GENOMIC DNA]</scope>
</reference>
<accession>A0A6B9PAD2</accession>